<dbReference type="AlphaFoldDB" id="A0A2S5KTQ1"/>
<dbReference type="InterPro" id="IPR050950">
    <property type="entry name" value="HTH-type_LysR_regulators"/>
</dbReference>
<evidence type="ECO:0000313" key="7">
    <source>
        <dbReference type="Proteomes" id="UP000238196"/>
    </source>
</evidence>
<evidence type="ECO:0000256" key="2">
    <source>
        <dbReference type="ARBA" id="ARBA00023015"/>
    </source>
</evidence>
<evidence type="ECO:0000256" key="1">
    <source>
        <dbReference type="ARBA" id="ARBA00009437"/>
    </source>
</evidence>
<dbReference type="GO" id="GO:0005829">
    <property type="term" value="C:cytosol"/>
    <property type="evidence" value="ECO:0007669"/>
    <property type="project" value="TreeGrafter"/>
</dbReference>
<evidence type="ECO:0000256" key="3">
    <source>
        <dbReference type="ARBA" id="ARBA00023125"/>
    </source>
</evidence>
<protein>
    <submittedName>
        <fullName evidence="6">LysR family transcriptional regulator</fullName>
    </submittedName>
</protein>
<keyword evidence="3" id="KW-0238">DNA-binding</keyword>
<dbReference type="InterPro" id="IPR036390">
    <property type="entry name" value="WH_DNA-bd_sf"/>
</dbReference>
<dbReference type="FunFam" id="1.10.10.10:FF:000001">
    <property type="entry name" value="LysR family transcriptional regulator"/>
    <property type="match status" value="1"/>
</dbReference>
<evidence type="ECO:0000313" key="6">
    <source>
        <dbReference type="EMBL" id="PPC78234.1"/>
    </source>
</evidence>
<keyword evidence="4" id="KW-0804">Transcription</keyword>
<evidence type="ECO:0000256" key="4">
    <source>
        <dbReference type="ARBA" id="ARBA00023163"/>
    </source>
</evidence>
<comment type="caution">
    <text evidence="6">The sequence shown here is derived from an EMBL/GenBank/DDBJ whole genome shotgun (WGS) entry which is preliminary data.</text>
</comment>
<dbReference type="PANTHER" id="PTHR30419">
    <property type="entry name" value="HTH-TYPE TRANSCRIPTIONAL REGULATOR YBHD"/>
    <property type="match status" value="1"/>
</dbReference>
<dbReference type="EMBL" id="PRLP01000017">
    <property type="protein sequence ID" value="PPC78234.1"/>
    <property type="molecule type" value="Genomic_DNA"/>
</dbReference>
<dbReference type="SUPFAM" id="SSF46785">
    <property type="entry name" value="Winged helix' DNA-binding domain"/>
    <property type="match status" value="1"/>
</dbReference>
<dbReference type="SUPFAM" id="SSF53850">
    <property type="entry name" value="Periplasmic binding protein-like II"/>
    <property type="match status" value="1"/>
</dbReference>
<feature type="domain" description="HTH lysR-type" evidence="5">
    <location>
        <begin position="1"/>
        <end position="60"/>
    </location>
</feature>
<dbReference type="GO" id="GO:0003677">
    <property type="term" value="F:DNA binding"/>
    <property type="evidence" value="ECO:0007669"/>
    <property type="project" value="UniProtKB-KW"/>
</dbReference>
<reference evidence="6 7" key="1">
    <citation type="submission" date="2018-02" db="EMBL/GenBank/DDBJ databases">
        <title>novel marine gammaproteobacteria from coastal saline agro ecosystem.</title>
        <authorList>
            <person name="Krishnan R."/>
            <person name="Ramesh Kumar N."/>
        </authorList>
    </citation>
    <scope>NUCLEOTIDE SEQUENCE [LARGE SCALE GENOMIC DNA]</scope>
    <source>
        <strain evidence="6 7">228</strain>
    </source>
</reference>
<dbReference type="Pfam" id="PF03466">
    <property type="entry name" value="LysR_substrate"/>
    <property type="match status" value="1"/>
</dbReference>
<dbReference type="PROSITE" id="PS50931">
    <property type="entry name" value="HTH_LYSR"/>
    <property type="match status" value="1"/>
</dbReference>
<accession>A0A2S5KTQ1</accession>
<name>A0A2S5KTQ1_9PROT</name>
<dbReference type="GO" id="GO:0003700">
    <property type="term" value="F:DNA-binding transcription factor activity"/>
    <property type="evidence" value="ECO:0007669"/>
    <property type="project" value="InterPro"/>
</dbReference>
<organism evidence="6 7">
    <name type="scientific">Proteobacteria bacterium 228</name>
    <dbReference type="NCBI Taxonomy" id="2083153"/>
    <lineage>
        <taxon>Bacteria</taxon>
        <taxon>Pseudomonadati</taxon>
        <taxon>Pseudomonadota</taxon>
    </lineage>
</organism>
<dbReference type="PANTHER" id="PTHR30419:SF2">
    <property type="entry name" value="LYSR FAMILY TRANSCRIPTIONAL REGULATOR"/>
    <property type="match status" value="1"/>
</dbReference>
<dbReference type="OrthoDB" id="5293730at2"/>
<evidence type="ECO:0000259" key="5">
    <source>
        <dbReference type="PROSITE" id="PS50931"/>
    </source>
</evidence>
<keyword evidence="2" id="KW-0805">Transcription regulation</keyword>
<dbReference type="CDD" id="cd08421">
    <property type="entry name" value="PBP2_LTTR_like_1"/>
    <property type="match status" value="1"/>
</dbReference>
<dbReference type="Pfam" id="PF00126">
    <property type="entry name" value="HTH_1"/>
    <property type="match status" value="1"/>
</dbReference>
<dbReference type="Gene3D" id="1.10.10.10">
    <property type="entry name" value="Winged helix-like DNA-binding domain superfamily/Winged helix DNA-binding domain"/>
    <property type="match status" value="1"/>
</dbReference>
<dbReference type="InterPro" id="IPR000847">
    <property type="entry name" value="LysR_HTH_N"/>
</dbReference>
<dbReference type="InterPro" id="IPR036388">
    <property type="entry name" value="WH-like_DNA-bd_sf"/>
</dbReference>
<dbReference type="InterPro" id="IPR005119">
    <property type="entry name" value="LysR_subst-bd"/>
</dbReference>
<dbReference type="Proteomes" id="UP000238196">
    <property type="component" value="Unassembled WGS sequence"/>
</dbReference>
<comment type="similarity">
    <text evidence="1">Belongs to the LysR transcriptional regulatory family.</text>
</comment>
<proteinExistence type="inferred from homology"/>
<sequence length="294" mass="32494">MHLDPLSLRLFIAVIEEGTIARAAQRCHIAASAVSKRLSELEDSLQTSLLERTNKGVAPTAAGIELLQLARSALNELEQVNVRMRDFASGLRDHVRVFANISAITQFLPREISTFLASYPQVQVHLEEKISAHVTQAVAENAADIGIIARGLYGQALEKFPYHSDELIVITPSQHPLSQRQQVTFAELLDYDFVGLHTGSAINMQLQKAASALERQIKLRMQVTSFDALCLMVEAGLGIGILPKAVARPYRATLGIHGLELKEPWAARELLICVRSYQALPRAARLLVDHLRQL</sequence>
<dbReference type="Gene3D" id="3.40.190.290">
    <property type="match status" value="1"/>
</dbReference>
<gene>
    <name evidence="6" type="ORF">C4K68_06265</name>
</gene>